<dbReference type="AlphaFoldDB" id="A0A2G9RKD1"/>
<evidence type="ECO:0000313" key="2">
    <source>
        <dbReference type="Proteomes" id="UP000228934"/>
    </source>
</evidence>
<proteinExistence type="predicted"/>
<dbReference type="Proteomes" id="UP000228934">
    <property type="component" value="Unassembled WGS sequence"/>
</dbReference>
<gene>
    <name evidence="1" type="ORF">AB205_0098920</name>
</gene>
<accession>A0A2G9RKD1</accession>
<evidence type="ECO:0000313" key="1">
    <source>
        <dbReference type="EMBL" id="PIO27663.1"/>
    </source>
</evidence>
<keyword evidence="2" id="KW-1185">Reference proteome</keyword>
<protein>
    <submittedName>
        <fullName evidence="1">Uncharacterized protein</fullName>
    </submittedName>
</protein>
<reference evidence="2" key="1">
    <citation type="journal article" date="2017" name="Nat. Commun.">
        <title>The North American bullfrog draft genome provides insight into hormonal regulation of long noncoding RNA.</title>
        <authorList>
            <person name="Hammond S.A."/>
            <person name="Warren R.L."/>
            <person name="Vandervalk B.P."/>
            <person name="Kucuk E."/>
            <person name="Khan H."/>
            <person name="Gibb E.A."/>
            <person name="Pandoh P."/>
            <person name="Kirk H."/>
            <person name="Zhao Y."/>
            <person name="Jones M."/>
            <person name="Mungall A.J."/>
            <person name="Coope R."/>
            <person name="Pleasance S."/>
            <person name="Moore R.A."/>
            <person name="Holt R.A."/>
            <person name="Round J.M."/>
            <person name="Ohora S."/>
            <person name="Walle B.V."/>
            <person name="Veldhoen N."/>
            <person name="Helbing C.C."/>
            <person name="Birol I."/>
        </authorList>
    </citation>
    <scope>NUCLEOTIDE SEQUENCE [LARGE SCALE GENOMIC DNA]</scope>
</reference>
<organism evidence="1 2">
    <name type="scientific">Aquarana catesbeiana</name>
    <name type="common">American bullfrog</name>
    <name type="synonym">Rana catesbeiana</name>
    <dbReference type="NCBI Taxonomy" id="8400"/>
    <lineage>
        <taxon>Eukaryota</taxon>
        <taxon>Metazoa</taxon>
        <taxon>Chordata</taxon>
        <taxon>Craniata</taxon>
        <taxon>Vertebrata</taxon>
        <taxon>Euteleostomi</taxon>
        <taxon>Amphibia</taxon>
        <taxon>Batrachia</taxon>
        <taxon>Anura</taxon>
        <taxon>Neobatrachia</taxon>
        <taxon>Ranoidea</taxon>
        <taxon>Ranidae</taxon>
        <taxon>Aquarana</taxon>
    </lineage>
</organism>
<sequence length="45" mass="5201">MLTFGNLCASSKFGFYRGDFTPSECNIKHSLEILMSDIAFNFYKR</sequence>
<name>A0A2G9RKD1_AQUCT</name>
<dbReference type="EMBL" id="KV940625">
    <property type="protein sequence ID" value="PIO27663.1"/>
    <property type="molecule type" value="Genomic_DNA"/>
</dbReference>